<proteinExistence type="predicted"/>
<dbReference type="RefSeq" id="WP_129005520.1">
    <property type="nucleotide sequence ID" value="NZ_SDHZ01000004.1"/>
</dbReference>
<dbReference type="OrthoDB" id="679842at2"/>
<evidence type="ECO:0000313" key="4">
    <source>
        <dbReference type="Proteomes" id="UP000290545"/>
    </source>
</evidence>
<keyword evidence="4" id="KW-1185">Reference proteome</keyword>
<gene>
    <name evidence="3" type="ORF">ESB13_20230</name>
</gene>
<protein>
    <recommendedName>
        <fullName evidence="2">SWIM-type domain-containing protein</fullName>
    </recommendedName>
</protein>
<evidence type="ECO:0000259" key="2">
    <source>
        <dbReference type="PROSITE" id="PS50966"/>
    </source>
</evidence>
<name>A0A4Q1D0I9_9BACT</name>
<accession>A0A4Q1D0I9</accession>
<sequence>MKIHKDDLRNTNDAYVIPLGRDGQLHPDSLKKHIDTYTLNFKQWHINVLAPLCTVGKRAEYYNTYGTLTYILGIEVSSNQLYVTCSCKRRVEKLCHHTYAALKSLLITGGTDYFLKLSKILQNTQCTTSNT</sequence>
<reference evidence="3 4" key="1">
    <citation type="submission" date="2019-01" db="EMBL/GenBank/DDBJ databases">
        <title>Filimonas sp. strain TTM-71.</title>
        <authorList>
            <person name="Chen W.-M."/>
        </authorList>
    </citation>
    <scope>NUCLEOTIDE SEQUENCE [LARGE SCALE GENOMIC DNA]</scope>
    <source>
        <strain evidence="3 4">TTM-71</strain>
    </source>
</reference>
<dbReference type="GO" id="GO:0008270">
    <property type="term" value="F:zinc ion binding"/>
    <property type="evidence" value="ECO:0007669"/>
    <property type="project" value="UniProtKB-KW"/>
</dbReference>
<feature type="domain" description="SWIM-type" evidence="2">
    <location>
        <begin position="70"/>
        <end position="106"/>
    </location>
</feature>
<dbReference type="AlphaFoldDB" id="A0A4Q1D0I9"/>
<organism evidence="3 4">
    <name type="scientific">Filimonas effusa</name>
    <dbReference type="NCBI Taxonomy" id="2508721"/>
    <lineage>
        <taxon>Bacteria</taxon>
        <taxon>Pseudomonadati</taxon>
        <taxon>Bacteroidota</taxon>
        <taxon>Chitinophagia</taxon>
        <taxon>Chitinophagales</taxon>
        <taxon>Chitinophagaceae</taxon>
        <taxon>Filimonas</taxon>
    </lineage>
</organism>
<dbReference type="EMBL" id="SDHZ01000004">
    <property type="protein sequence ID" value="RXK81266.1"/>
    <property type="molecule type" value="Genomic_DNA"/>
</dbReference>
<dbReference type="InterPro" id="IPR007527">
    <property type="entry name" value="Znf_SWIM"/>
</dbReference>
<comment type="caution">
    <text evidence="3">The sequence shown here is derived from an EMBL/GenBank/DDBJ whole genome shotgun (WGS) entry which is preliminary data.</text>
</comment>
<keyword evidence="1" id="KW-0862">Zinc</keyword>
<dbReference type="PROSITE" id="PS50966">
    <property type="entry name" value="ZF_SWIM"/>
    <property type="match status" value="1"/>
</dbReference>
<keyword evidence="1" id="KW-0479">Metal-binding</keyword>
<keyword evidence="1" id="KW-0863">Zinc-finger</keyword>
<evidence type="ECO:0000256" key="1">
    <source>
        <dbReference type="PROSITE-ProRule" id="PRU00325"/>
    </source>
</evidence>
<dbReference type="Proteomes" id="UP000290545">
    <property type="component" value="Unassembled WGS sequence"/>
</dbReference>
<evidence type="ECO:0000313" key="3">
    <source>
        <dbReference type="EMBL" id="RXK81266.1"/>
    </source>
</evidence>